<proteinExistence type="predicted"/>
<name>A0A9J5W6B2_SOLCO</name>
<accession>A0A9J5W6B2</accession>
<feature type="compositionally biased region" description="Basic and acidic residues" evidence="1">
    <location>
        <begin position="37"/>
        <end position="51"/>
    </location>
</feature>
<evidence type="ECO:0000313" key="2">
    <source>
        <dbReference type="EMBL" id="KAG5570895.1"/>
    </source>
</evidence>
<reference evidence="2 3" key="1">
    <citation type="submission" date="2020-09" db="EMBL/GenBank/DDBJ databases">
        <title>De no assembly of potato wild relative species, Solanum commersonii.</title>
        <authorList>
            <person name="Cho K."/>
        </authorList>
    </citation>
    <scope>NUCLEOTIDE SEQUENCE [LARGE SCALE GENOMIC DNA]</scope>
    <source>
        <strain evidence="2">LZ3.2</strain>
        <tissue evidence="2">Leaf</tissue>
    </source>
</reference>
<keyword evidence="3" id="KW-1185">Reference proteome</keyword>
<feature type="compositionally biased region" description="Polar residues" evidence="1">
    <location>
        <begin position="17"/>
        <end position="36"/>
    </location>
</feature>
<comment type="caution">
    <text evidence="2">The sequence shown here is derived from an EMBL/GenBank/DDBJ whole genome shotgun (WGS) entry which is preliminary data.</text>
</comment>
<dbReference type="EMBL" id="JACXVP010000012">
    <property type="protein sequence ID" value="KAG5570895.1"/>
    <property type="molecule type" value="Genomic_DNA"/>
</dbReference>
<protein>
    <submittedName>
        <fullName evidence="2">Uncharacterized protein</fullName>
    </submittedName>
</protein>
<feature type="region of interest" description="Disordered" evidence="1">
    <location>
        <begin position="1"/>
        <end position="86"/>
    </location>
</feature>
<gene>
    <name evidence="2" type="ORF">H5410_060661</name>
</gene>
<evidence type="ECO:0000256" key="1">
    <source>
        <dbReference type="SAM" id="MobiDB-lite"/>
    </source>
</evidence>
<sequence>MTGNKFEVLNQEEWTEVPNQQQKNKETTIISMTGTTKVKDKEKTPTRRWVDEIFGEQSEESNKPMEDKESRESTNRKRQWERESARNWILRERTSTQNSFERLIDLKKKKQVGIYCPFGTI</sequence>
<organism evidence="2 3">
    <name type="scientific">Solanum commersonii</name>
    <name type="common">Commerson's wild potato</name>
    <name type="synonym">Commerson's nightshade</name>
    <dbReference type="NCBI Taxonomy" id="4109"/>
    <lineage>
        <taxon>Eukaryota</taxon>
        <taxon>Viridiplantae</taxon>
        <taxon>Streptophyta</taxon>
        <taxon>Embryophyta</taxon>
        <taxon>Tracheophyta</taxon>
        <taxon>Spermatophyta</taxon>
        <taxon>Magnoliopsida</taxon>
        <taxon>eudicotyledons</taxon>
        <taxon>Gunneridae</taxon>
        <taxon>Pentapetalae</taxon>
        <taxon>asterids</taxon>
        <taxon>lamiids</taxon>
        <taxon>Solanales</taxon>
        <taxon>Solanaceae</taxon>
        <taxon>Solanoideae</taxon>
        <taxon>Solaneae</taxon>
        <taxon>Solanum</taxon>
    </lineage>
</organism>
<evidence type="ECO:0000313" key="3">
    <source>
        <dbReference type="Proteomes" id="UP000824120"/>
    </source>
</evidence>
<dbReference type="Proteomes" id="UP000824120">
    <property type="component" value="Chromosome 12"/>
</dbReference>
<feature type="compositionally biased region" description="Basic and acidic residues" evidence="1">
    <location>
        <begin position="60"/>
        <end position="86"/>
    </location>
</feature>
<dbReference type="AlphaFoldDB" id="A0A9J5W6B2"/>